<feature type="domain" description="HTH luxR-type" evidence="5">
    <location>
        <begin position="283"/>
        <end position="348"/>
    </location>
</feature>
<keyword evidence="4" id="KW-1133">Transmembrane helix</keyword>
<dbReference type="PANTHER" id="PTHR44688">
    <property type="entry name" value="DNA-BINDING TRANSCRIPTIONAL ACTIVATOR DEVR_DOSR"/>
    <property type="match status" value="1"/>
</dbReference>
<keyword evidence="4" id="KW-0812">Transmembrane</keyword>
<keyword evidence="1" id="KW-0805">Transcription regulation</keyword>
<dbReference type="RefSeq" id="WP_074225729.1">
    <property type="nucleotide sequence ID" value="NZ_FSRC01000002.1"/>
</dbReference>
<dbReference type="CDD" id="cd06170">
    <property type="entry name" value="LuxR_C_like"/>
    <property type="match status" value="1"/>
</dbReference>
<dbReference type="GO" id="GO:0003677">
    <property type="term" value="F:DNA binding"/>
    <property type="evidence" value="ECO:0007669"/>
    <property type="project" value="UniProtKB-KW"/>
</dbReference>
<dbReference type="Pfam" id="PF00196">
    <property type="entry name" value="GerE"/>
    <property type="match status" value="1"/>
</dbReference>
<feature type="transmembrane region" description="Helical" evidence="4">
    <location>
        <begin position="249"/>
        <end position="273"/>
    </location>
</feature>
<keyword evidence="2" id="KW-0238">DNA-binding</keyword>
<dbReference type="SUPFAM" id="SSF46894">
    <property type="entry name" value="C-terminal effector domain of the bipartite response regulators"/>
    <property type="match status" value="1"/>
</dbReference>
<dbReference type="AlphaFoldDB" id="A0A1N6G3Q6"/>
<reference evidence="7" key="1">
    <citation type="submission" date="2016-11" db="EMBL/GenBank/DDBJ databases">
        <authorList>
            <person name="Varghese N."/>
            <person name="Submissions S."/>
        </authorList>
    </citation>
    <scope>NUCLEOTIDE SEQUENCE [LARGE SCALE GENOMIC DNA]</scope>
    <source>
        <strain evidence="7">DSM 15292</strain>
    </source>
</reference>
<dbReference type="EMBL" id="FSRC01000002">
    <property type="protein sequence ID" value="SIO02127.1"/>
    <property type="molecule type" value="Genomic_DNA"/>
</dbReference>
<sequence>MKRNLFLFGLLFLVFSNFCFGQYSISGYLDTPTKNKRVYLSLLRFNEQNTIYTEQVLMSTLTDSLGYFSFEGKLLSDKYALYRIHARVDESGPILQMRDEGVYKNFQNFVFSNKDTIVFRKNTRSWFSSYTTTNPIDIELQEFNSYTLQLNRELSSVTDPKLQDQSSYQMLSELKSYADSNEVHPLVTLVLLSNVEDRVLKDDLESNPEFYEKLQDSLNVYYNNTSYANQLDELFIDLSKTETQEELEFYRLLAFVLGAISFILGIGVVFLLVKLKQKKNVGLPQENINLTNQEERISELIIQDKSNKEIADELFISLSTVKTHIRNIYAKLEVANRQEFVDKLKNYSKD</sequence>
<dbReference type="STRING" id="226505.SAMN05444394_2942"/>
<organism evidence="6 7">
    <name type="scientific">Algoriphagus halophilus</name>
    <dbReference type="NCBI Taxonomy" id="226505"/>
    <lineage>
        <taxon>Bacteria</taxon>
        <taxon>Pseudomonadati</taxon>
        <taxon>Bacteroidota</taxon>
        <taxon>Cytophagia</taxon>
        <taxon>Cytophagales</taxon>
        <taxon>Cyclobacteriaceae</taxon>
        <taxon>Algoriphagus</taxon>
    </lineage>
</organism>
<keyword evidence="3" id="KW-0804">Transcription</keyword>
<gene>
    <name evidence="6" type="ORF">SAMN05444394_2942</name>
</gene>
<keyword evidence="7" id="KW-1185">Reference proteome</keyword>
<dbReference type="PROSITE" id="PS50043">
    <property type="entry name" value="HTH_LUXR_2"/>
    <property type="match status" value="1"/>
</dbReference>
<evidence type="ECO:0000313" key="6">
    <source>
        <dbReference type="EMBL" id="SIO02127.1"/>
    </source>
</evidence>
<dbReference type="SMART" id="SM00421">
    <property type="entry name" value="HTH_LUXR"/>
    <property type="match status" value="1"/>
</dbReference>
<protein>
    <submittedName>
        <fullName evidence="6">Regulatory protein, luxR family</fullName>
    </submittedName>
</protein>
<keyword evidence="4" id="KW-0472">Membrane</keyword>
<dbReference type="InterPro" id="IPR016032">
    <property type="entry name" value="Sig_transdc_resp-reg_C-effctor"/>
</dbReference>
<dbReference type="PANTHER" id="PTHR44688:SF16">
    <property type="entry name" value="DNA-BINDING TRANSCRIPTIONAL ACTIVATOR DEVR_DOSR"/>
    <property type="match status" value="1"/>
</dbReference>
<proteinExistence type="predicted"/>
<dbReference type="Gene3D" id="1.10.10.10">
    <property type="entry name" value="Winged helix-like DNA-binding domain superfamily/Winged helix DNA-binding domain"/>
    <property type="match status" value="1"/>
</dbReference>
<evidence type="ECO:0000256" key="4">
    <source>
        <dbReference type="SAM" id="Phobius"/>
    </source>
</evidence>
<dbReference type="PRINTS" id="PR00038">
    <property type="entry name" value="HTHLUXR"/>
</dbReference>
<evidence type="ECO:0000313" key="7">
    <source>
        <dbReference type="Proteomes" id="UP000185221"/>
    </source>
</evidence>
<evidence type="ECO:0000256" key="2">
    <source>
        <dbReference type="ARBA" id="ARBA00023125"/>
    </source>
</evidence>
<dbReference type="PROSITE" id="PS00622">
    <property type="entry name" value="HTH_LUXR_1"/>
    <property type="match status" value="1"/>
</dbReference>
<name>A0A1N6G3Q6_9BACT</name>
<dbReference type="InterPro" id="IPR000792">
    <property type="entry name" value="Tscrpt_reg_LuxR_C"/>
</dbReference>
<evidence type="ECO:0000256" key="1">
    <source>
        <dbReference type="ARBA" id="ARBA00023015"/>
    </source>
</evidence>
<dbReference type="Proteomes" id="UP000185221">
    <property type="component" value="Unassembled WGS sequence"/>
</dbReference>
<evidence type="ECO:0000256" key="3">
    <source>
        <dbReference type="ARBA" id="ARBA00023163"/>
    </source>
</evidence>
<evidence type="ECO:0000259" key="5">
    <source>
        <dbReference type="PROSITE" id="PS50043"/>
    </source>
</evidence>
<accession>A0A1N6G3Q6</accession>
<dbReference type="InterPro" id="IPR036388">
    <property type="entry name" value="WH-like_DNA-bd_sf"/>
</dbReference>
<dbReference type="GO" id="GO:0006355">
    <property type="term" value="P:regulation of DNA-templated transcription"/>
    <property type="evidence" value="ECO:0007669"/>
    <property type="project" value="InterPro"/>
</dbReference>